<reference evidence="11" key="2">
    <citation type="journal article" date="2007" name="Science">
        <title>Genome sequence of Aedes aegypti, a major arbovirus vector.</title>
        <authorList>
            <person name="Nene V."/>
            <person name="Wortman J.R."/>
            <person name="Lawson D."/>
            <person name="Haas B."/>
            <person name="Kodira C."/>
            <person name="Tu Z.J."/>
            <person name="Loftus B."/>
            <person name="Xi Z."/>
            <person name="Megy K."/>
            <person name="Grabherr M."/>
            <person name="Ren Q."/>
            <person name="Zdobnov E.M."/>
            <person name="Lobo N.F."/>
            <person name="Campbell K.S."/>
            <person name="Brown S.E."/>
            <person name="Bonaldo M.F."/>
            <person name="Zhu J."/>
            <person name="Sinkins S.P."/>
            <person name="Hogenkamp D.G."/>
            <person name="Amedeo P."/>
            <person name="Arensburger P."/>
            <person name="Atkinson P.W."/>
            <person name="Bidwell S."/>
            <person name="Biedler J."/>
            <person name="Birney E."/>
            <person name="Bruggner R.V."/>
            <person name="Costas J."/>
            <person name="Coy M.R."/>
            <person name="Crabtree J."/>
            <person name="Crawford M."/>
            <person name="Debruyn B."/>
            <person name="Decaprio D."/>
            <person name="Eiglmeier K."/>
            <person name="Eisenstadt E."/>
            <person name="El-Dorry H."/>
            <person name="Gelbart W.M."/>
            <person name="Gomes S.L."/>
            <person name="Hammond M."/>
            <person name="Hannick L.I."/>
            <person name="Hogan J.R."/>
            <person name="Holmes M.H."/>
            <person name="Jaffe D."/>
            <person name="Johnston J.S."/>
            <person name="Kennedy R.C."/>
            <person name="Koo H."/>
            <person name="Kravitz S."/>
            <person name="Kriventseva E.V."/>
            <person name="Kulp D."/>
            <person name="Labutti K."/>
            <person name="Lee E."/>
            <person name="Li S."/>
            <person name="Lovin D.D."/>
            <person name="Mao C."/>
            <person name="Mauceli E."/>
            <person name="Menck C.F."/>
            <person name="Miller J.R."/>
            <person name="Montgomery P."/>
            <person name="Mori A."/>
            <person name="Nascimento A.L."/>
            <person name="Naveira H.F."/>
            <person name="Nusbaum C."/>
            <person name="O'leary S."/>
            <person name="Orvis J."/>
            <person name="Pertea M."/>
            <person name="Quesneville H."/>
            <person name="Reidenbach K.R."/>
            <person name="Rogers Y.H."/>
            <person name="Roth C.W."/>
            <person name="Schneider J.R."/>
            <person name="Schatz M."/>
            <person name="Shumway M."/>
            <person name="Stanke M."/>
            <person name="Stinson E.O."/>
            <person name="Tubio J.M."/>
            <person name="Vanzee J.P."/>
            <person name="Verjovski-Almeida S."/>
            <person name="Werner D."/>
            <person name="White O."/>
            <person name="Wyder S."/>
            <person name="Zeng Q."/>
            <person name="Zhao Q."/>
            <person name="Zhao Y."/>
            <person name="Hill C.A."/>
            <person name="Raikhel A.S."/>
            <person name="Soares M.B."/>
            <person name="Knudson D.L."/>
            <person name="Lee N.H."/>
            <person name="Galagan J."/>
            <person name="Salzberg S.L."/>
            <person name="Paulsen I.T."/>
            <person name="Dimopoulos G."/>
            <person name="Collins F.H."/>
            <person name="Birren B."/>
            <person name="Fraser-Liggett C.M."/>
            <person name="Severson D.W."/>
        </authorList>
    </citation>
    <scope>NUCLEOTIDE SEQUENCE [LARGE SCALE GENOMIC DNA]</scope>
    <source>
        <strain evidence="11">Liverpool</strain>
    </source>
</reference>
<evidence type="ECO:0000256" key="6">
    <source>
        <dbReference type="PIRNR" id="PIRNR016262"/>
    </source>
</evidence>
<dbReference type="KEGG" id="aag:5580024"/>
<dbReference type="Proteomes" id="UP000682892">
    <property type="component" value="Unassembled WGS sequence"/>
</dbReference>
<keyword evidence="4 6" id="KW-0808">Transferase</keyword>
<accession>Q0IEK7</accession>
<dbReference type="GO" id="GO:0009249">
    <property type="term" value="P:protein lipoylation"/>
    <property type="evidence" value="ECO:0007669"/>
    <property type="project" value="InterPro"/>
</dbReference>
<feature type="active site" description="Acyl-thioester intermediate" evidence="7">
    <location>
        <position position="173"/>
    </location>
</feature>
<dbReference type="Gene3D" id="3.30.930.10">
    <property type="entry name" value="Bira Bifunctional Protein, Domain 2"/>
    <property type="match status" value="1"/>
</dbReference>
<organism evidence="11 12">
    <name type="scientific">Aedes aegypti</name>
    <name type="common">Yellowfever mosquito</name>
    <name type="synonym">Culex aegypti</name>
    <dbReference type="NCBI Taxonomy" id="7159"/>
    <lineage>
        <taxon>Eukaryota</taxon>
        <taxon>Metazoa</taxon>
        <taxon>Ecdysozoa</taxon>
        <taxon>Arthropoda</taxon>
        <taxon>Hexapoda</taxon>
        <taxon>Insecta</taxon>
        <taxon>Pterygota</taxon>
        <taxon>Neoptera</taxon>
        <taxon>Endopterygota</taxon>
        <taxon>Diptera</taxon>
        <taxon>Nematocera</taxon>
        <taxon>Culicoidea</taxon>
        <taxon>Culicidae</taxon>
        <taxon>Culicinae</taxon>
        <taxon>Aedini</taxon>
        <taxon>Aedes</taxon>
        <taxon>Stegomyia</taxon>
    </lineage>
</organism>
<feature type="binding site" evidence="8">
    <location>
        <begin position="142"/>
        <end position="144"/>
    </location>
    <ligand>
        <name>substrate</name>
    </ligand>
</feature>
<dbReference type="OMA" id="GEVTYHC"/>
<dbReference type="EMBL" id="CH477600">
    <property type="protein sequence ID" value="EAT38456.1"/>
    <property type="molecule type" value="Genomic_DNA"/>
</dbReference>
<feature type="binding site" evidence="8">
    <location>
        <begin position="155"/>
        <end position="157"/>
    </location>
    <ligand>
        <name>substrate</name>
    </ligand>
</feature>
<dbReference type="InterPro" id="IPR000544">
    <property type="entry name" value="Octanoyltransferase"/>
</dbReference>
<feature type="domain" description="BPL/LPL catalytic" evidence="10">
    <location>
        <begin position="32"/>
        <end position="212"/>
    </location>
</feature>
<dbReference type="SUPFAM" id="SSF55681">
    <property type="entry name" value="Class II aaRS and biotin synthetases"/>
    <property type="match status" value="1"/>
</dbReference>
<dbReference type="AlphaFoldDB" id="Q0IEK7"/>
<comment type="catalytic activity">
    <reaction evidence="6">
        <text>octanoyl-[ACP] + L-lysyl-[protein] = N(6)-octanoyl-L-lysyl-[protein] + holo-[ACP] + H(+)</text>
        <dbReference type="Rhea" id="RHEA:17665"/>
        <dbReference type="Rhea" id="RHEA-COMP:9636"/>
        <dbReference type="Rhea" id="RHEA-COMP:9685"/>
        <dbReference type="Rhea" id="RHEA-COMP:9752"/>
        <dbReference type="Rhea" id="RHEA-COMP:9928"/>
        <dbReference type="ChEBI" id="CHEBI:15378"/>
        <dbReference type="ChEBI" id="CHEBI:29969"/>
        <dbReference type="ChEBI" id="CHEBI:64479"/>
        <dbReference type="ChEBI" id="CHEBI:78463"/>
        <dbReference type="ChEBI" id="CHEBI:78809"/>
        <dbReference type="EC" id="2.3.1.181"/>
    </reaction>
</comment>
<dbReference type="VEuPathDB" id="VectorBase:AAEL009657"/>
<dbReference type="CTD" id="387787"/>
<proteinExistence type="inferred from homology"/>
<comment type="similarity">
    <text evidence="3 6">Belongs to the LipB family.</text>
</comment>
<dbReference type="PANTHER" id="PTHR10993:SF7">
    <property type="entry name" value="LIPOYLTRANSFERASE 2, MITOCHONDRIAL-RELATED"/>
    <property type="match status" value="1"/>
</dbReference>
<feature type="site" description="Lowers pKa of active site Cys" evidence="9">
    <location>
        <position position="139"/>
    </location>
</feature>
<protein>
    <recommendedName>
        <fullName evidence="6">Octanoyl-[acyl-carrier-protein]:protein N-octanoyltransferase LIPT2, mitochondrial</fullName>
        <ecNumber evidence="6">2.3.1.181</ecNumber>
    </recommendedName>
</protein>
<dbReference type="Pfam" id="PF21948">
    <property type="entry name" value="LplA-B_cat"/>
    <property type="match status" value="1"/>
</dbReference>
<evidence type="ECO:0000256" key="2">
    <source>
        <dbReference type="ARBA" id="ARBA00004821"/>
    </source>
</evidence>
<evidence type="ECO:0000256" key="7">
    <source>
        <dbReference type="PIRSR" id="PIRSR016262-1"/>
    </source>
</evidence>
<dbReference type="PANTHER" id="PTHR10993">
    <property type="entry name" value="OCTANOYLTRANSFERASE"/>
    <property type="match status" value="1"/>
</dbReference>
<dbReference type="NCBIfam" id="NF010925">
    <property type="entry name" value="PRK14345.1"/>
    <property type="match status" value="1"/>
</dbReference>
<dbReference type="GO" id="GO:0005739">
    <property type="term" value="C:mitochondrion"/>
    <property type="evidence" value="ECO:0007669"/>
    <property type="project" value="UniProtKB-SubCell"/>
</dbReference>
<dbReference type="UniPathway" id="UPA00538">
    <property type="reaction ID" value="UER00592"/>
</dbReference>
<evidence type="ECO:0000256" key="4">
    <source>
        <dbReference type="ARBA" id="ARBA00022679"/>
    </source>
</evidence>
<evidence type="ECO:0000256" key="9">
    <source>
        <dbReference type="PIRSR" id="PIRSR016262-3"/>
    </source>
</evidence>
<evidence type="ECO:0000256" key="5">
    <source>
        <dbReference type="ARBA" id="ARBA00023315"/>
    </source>
</evidence>
<dbReference type="FunFam" id="3.30.930.10:FF:000035">
    <property type="entry name" value="Putative lipoyltransferase 2, mitochondrial"/>
    <property type="match status" value="1"/>
</dbReference>
<dbReference type="CDD" id="cd16444">
    <property type="entry name" value="LipB"/>
    <property type="match status" value="1"/>
</dbReference>
<dbReference type="PhylomeDB" id="Q0IEK7"/>
<dbReference type="HAMAP" id="MF_00013">
    <property type="entry name" value="LipB"/>
    <property type="match status" value="1"/>
</dbReference>
<evidence type="ECO:0000256" key="8">
    <source>
        <dbReference type="PIRSR" id="PIRSR016262-2"/>
    </source>
</evidence>
<evidence type="ECO:0000259" key="10">
    <source>
        <dbReference type="PROSITE" id="PS51733"/>
    </source>
</evidence>
<dbReference type="PROSITE" id="PS01313">
    <property type="entry name" value="LIPB"/>
    <property type="match status" value="1"/>
</dbReference>
<evidence type="ECO:0000256" key="3">
    <source>
        <dbReference type="ARBA" id="ARBA00007907"/>
    </source>
</evidence>
<dbReference type="NCBIfam" id="TIGR00214">
    <property type="entry name" value="lipB"/>
    <property type="match status" value="1"/>
</dbReference>
<keyword evidence="6" id="KW-0496">Mitochondrion</keyword>
<reference evidence="11" key="1">
    <citation type="submission" date="2005-10" db="EMBL/GenBank/DDBJ databases">
        <authorList>
            <person name="Loftus B.J."/>
            <person name="Nene V.M."/>
            <person name="Hannick L.I."/>
            <person name="Bidwell S."/>
            <person name="Haas B."/>
            <person name="Amedeo P."/>
            <person name="Orvis J."/>
            <person name="Wortman J.R."/>
            <person name="White O.R."/>
            <person name="Salzberg S."/>
            <person name="Shumway M."/>
            <person name="Koo H."/>
            <person name="Zhao Y."/>
            <person name="Holmes M."/>
            <person name="Miller J."/>
            <person name="Schatz M."/>
            <person name="Pop M."/>
            <person name="Pai G."/>
            <person name="Utterback T."/>
            <person name="Rogers Y.-H."/>
            <person name="Kravitz S."/>
            <person name="Fraser C.M."/>
        </authorList>
    </citation>
    <scope>NUCLEOTIDE SEQUENCE</scope>
    <source>
        <strain evidence="11">Liverpool</strain>
    </source>
</reference>
<dbReference type="EC" id="2.3.1.181" evidence="6"/>
<evidence type="ECO:0000313" key="12">
    <source>
        <dbReference type="Proteomes" id="UP000682892"/>
    </source>
</evidence>
<evidence type="ECO:0000256" key="1">
    <source>
        <dbReference type="ARBA" id="ARBA00004173"/>
    </source>
</evidence>
<dbReference type="PIRSF" id="PIRSF016262">
    <property type="entry name" value="LPLase"/>
    <property type="match status" value="1"/>
</dbReference>
<dbReference type="STRING" id="7159.Q0IEK7"/>
<dbReference type="InterPro" id="IPR004143">
    <property type="entry name" value="BPL_LPL_catalytic"/>
</dbReference>
<dbReference type="GO" id="GO:0033819">
    <property type="term" value="F:lipoyl(octanoyl) transferase activity"/>
    <property type="evidence" value="ECO:0007669"/>
    <property type="project" value="UniProtKB-EC"/>
</dbReference>
<evidence type="ECO:0000313" key="11">
    <source>
        <dbReference type="EMBL" id="EAT38456.1"/>
    </source>
</evidence>
<gene>
    <name evidence="11" type="ORF">AaeL_AAEL009657</name>
</gene>
<dbReference type="PROSITE" id="PS51733">
    <property type="entry name" value="BPL_LPL_CATALYTIC"/>
    <property type="match status" value="1"/>
</dbReference>
<sequence length="232" mass="25791">MSRVVHILRAGKLSYQKSLNLQKAVSSAVLNGDQSNVLILTEHDPVYTVGIRTKSYGPEEERRLKALGAEFFRTNRGGLITFHGPGQLVAYPVLNLKNFQPSVRWYVCHIEKTVIDLCRRYGLKAGTTEDTGVWIGDRKICAIGIHASRYVTTHGLALNCNNDLGWFKHIVPCGIEGKGVTSLSAELSREVPVEEATAKFLESFRDVLQCDLKELEPDKQREILGQGCSFSS</sequence>
<dbReference type="InterPro" id="IPR020605">
    <property type="entry name" value="Octanoyltransferase_CS"/>
</dbReference>
<dbReference type="OrthoDB" id="10261556at2759"/>
<name>Q0IEK7_AEDAE</name>
<dbReference type="eggNOG" id="KOG0325">
    <property type="taxonomic scope" value="Eukaryota"/>
</dbReference>
<comment type="pathway">
    <text evidence="2 6">Protein modification; protein lipoylation via endogenous pathway; protein N(6)-(lipoyl)lysine from octanoyl-[acyl-carrier-protein]: step 1/2.</text>
</comment>
<dbReference type="InterPro" id="IPR045864">
    <property type="entry name" value="aa-tRNA-synth_II/BPL/LPL"/>
</dbReference>
<keyword evidence="5 6" id="KW-0012">Acyltransferase</keyword>
<dbReference type="PaxDb" id="7159-AAEL009657-PA"/>
<comment type="function">
    <text evidence="6">Catalyzes the transfer of endogenously produced octanoic acid from octanoyl-acyl-carrier-protein onto the lipoyl domains of lipoate-dependent enzymes. Lipoyl-ACP can also act as a substrate although octanoyl-ACP is likely to be the physiological substrate.</text>
</comment>
<feature type="binding site" evidence="8">
    <location>
        <begin position="76"/>
        <end position="83"/>
    </location>
    <ligand>
        <name>substrate</name>
    </ligand>
</feature>
<comment type="subcellular location">
    <subcellularLocation>
        <location evidence="1 6">Mitochondrion</location>
    </subcellularLocation>
</comment>
<reference evidence="11" key="3">
    <citation type="submission" date="2012-09" db="EMBL/GenBank/DDBJ databases">
        <authorList>
            <consortium name="VectorBase"/>
        </authorList>
    </citation>
    <scope>NUCLEOTIDE SEQUENCE</scope>
    <source>
        <strain evidence="11">Liverpool</strain>
    </source>
</reference>